<keyword evidence="2 7" id="KW-0813">Transport</keyword>
<keyword evidence="5 7" id="KW-1133">Transmembrane helix</keyword>
<feature type="transmembrane region" description="Helical" evidence="7">
    <location>
        <begin position="43"/>
        <end position="64"/>
    </location>
</feature>
<dbReference type="Proteomes" id="UP000324797">
    <property type="component" value="Unassembled WGS sequence"/>
</dbReference>
<organism evidence="9 10">
    <name type="scientific">Bradyrhizobium hipponense</name>
    <dbReference type="NCBI Taxonomy" id="2605638"/>
    <lineage>
        <taxon>Bacteria</taxon>
        <taxon>Pseudomonadati</taxon>
        <taxon>Pseudomonadota</taxon>
        <taxon>Alphaproteobacteria</taxon>
        <taxon>Hyphomicrobiales</taxon>
        <taxon>Nitrobacteraceae</taxon>
        <taxon>Bradyrhizobium</taxon>
    </lineage>
</organism>
<evidence type="ECO:0000313" key="9">
    <source>
        <dbReference type="EMBL" id="TYO68097.1"/>
    </source>
</evidence>
<evidence type="ECO:0000256" key="6">
    <source>
        <dbReference type="ARBA" id="ARBA00023136"/>
    </source>
</evidence>
<reference evidence="9 10" key="1">
    <citation type="submission" date="2019-08" db="EMBL/GenBank/DDBJ databases">
        <title>Bradyrhizobium hipponensis sp. nov., a rhizobium isolated from a Lupinus angustifolius root nodule in Tunisia.</title>
        <authorList>
            <person name="Off K."/>
            <person name="Rejili M."/>
            <person name="Mars M."/>
            <person name="Brachmann A."/>
            <person name="Marin M."/>
        </authorList>
    </citation>
    <scope>NUCLEOTIDE SEQUENCE [LARGE SCALE GENOMIC DNA]</scope>
    <source>
        <strain evidence="10">aSej3</strain>
    </source>
</reference>
<dbReference type="InterPro" id="IPR050366">
    <property type="entry name" value="BP-dependent_transpt_permease"/>
</dbReference>
<name>A0A5S4YWH6_9BRAD</name>
<dbReference type="EMBL" id="VSTH01000013">
    <property type="protein sequence ID" value="TYO68097.1"/>
    <property type="molecule type" value="Genomic_DNA"/>
</dbReference>
<evidence type="ECO:0000256" key="1">
    <source>
        <dbReference type="ARBA" id="ARBA00004651"/>
    </source>
</evidence>
<feature type="transmembrane region" description="Helical" evidence="7">
    <location>
        <begin position="155"/>
        <end position="174"/>
    </location>
</feature>
<gene>
    <name evidence="9" type="ORF">FXV83_02240</name>
</gene>
<dbReference type="PANTHER" id="PTHR43386">
    <property type="entry name" value="OLIGOPEPTIDE TRANSPORT SYSTEM PERMEASE PROTEIN APPC"/>
    <property type="match status" value="1"/>
</dbReference>
<evidence type="ECO:0000256" key="4">
    <source>
        <dbReference type="ARBA" id="ARBA00022692"/>
    </source>
</evidence>
<accession>A0A5S4YWH6</accession>
<dbReference type="GO" id="GO:0005886">
    <property type="term" value="C:plasma membrane"/>
    <property type="evidence" value="ECO:0007669"/>
    <property type="project" value="UniProtKB-SubCell"/>
</dbReference>
<feature type="domain" description="ABC transmembrane type-1" evidence="8">
    <location>
        <begin position="111"/>
        <end position="311"/>
    </location>
</feature>
<feature type="transmembrane region" description="Helical" evidence="7">
    <location>
        <begin position="180"/>
        <end position="199"/>
    </location>
</feature>
<dbReference type="AlphaFoldDB" id="A0A5S4YWH6"/>
<evidence type="ECO:0000256" key="3">
    <source>
        <dbReference type="ARBA" id="ARBA00022475"/>
    </source>
</evidence>
<dbReference type="SUPFAM" id="SSF161098">
    <property type="entry name" value="MetI-like"/>
    <property type="match status" value="1"/>
</dbReference>
<feature type="transmembrane region" description="Helical" evidence="7">
    <location>
        <begin position="113"/>
        <end position="143"/>
    </location>
</feature>
<keyword evidence="4 7" id="KW-0812">Transmembrane</keyword>
<dbReference type="InterPro" id="IPR035906">
    <property type="entry name" value="MetI-like_sf"/>
</dbReference>
<evidence type="ECO:0000256" key="2">
    <source>
        <dbReference type="ARBA" id="ARBA00022448"/>
    </source>
</evidence>
<comment type="subcellular location">
    <subcellularLocation>
        <location evidence="1 7">Cell membrane</location>
        <topology evidence="1 7">Multi-pass membrane protein</topology>
    </subcellularLocation>
</comment>
<evidence type="ECO:0000256" key="5">
    <source>
        <dbReference type="ARBA" id="ARBA00022989"/>
    </source>
</evidence>
<comment type="caution">
    <text evidence="9">The sequence shown here is derived from an EMBL/GenBank/DDBJ whole genome shotgun (WGS) entry which is preliminary data.</text>
</comment>
<dbReference type="CDD" id="cd06261">
    <property type="entry name" value="TM_PBP2"/>
    <property type="match status" value="1"/>
</dbReference>
<dbReference type="PANTHER" id="PTHR43386:SF26">
    <property type="entry name" value="ABC TRANSPORTER PERMEASE PROTEIN"/>
    <property type="match status" value="1"/>
</dbReference>
<dbReference type="PROSITE" id="PS50928">
    <property type="entry name" value="ABC_TM1"/>
    <property type="match status" value="1"/>
</dbReference>
<feature type="transmembrane region" description="Helical" evidence="7">
    <location>
        <begin position="238"/>
        <end position="263"/>
    </location>
</feature>
<keyword evidence="10" id="KW-1185">Reference proteome</keyword>
<dbReference type="GO" id="GO:0055085">
    <property type="term" value="P:transmembrane transport"/>
    <property type="evidence" value="ECO:0007669"/>
    <property type="project" value="InterPro"/>
</dbReference>
<comment type="similarity">
    <text evidence="7">Belongs to the binding-protein-dependent transport system permease family.</text>
</comment>
<dbReference type="RefSeq" id="WP_148737342.1">
    <property type="nucleotide sequence ID" value="NZ_VSTH01000013.1"/>
</dbReference>
<dbReference type="Pfam" id="PF00528">
    <property type="entry name" value="BPD_transp_1"/>
    <property type="match status" value="1"/>
</dbReference>
<dbReference type="InterPro" id="IPR025966">
    <property type="entry name" value="OppC_N"/>
</dbReference>
<evidence type="ECO:0000259" key="8">
    <source>
        <dbReference type="PROSITE" id="PS50928"/>
    </source>
</evidence>
<dbReference type="InterPro" id="IPR000515">
    <property type="entry name" value="MetI-like"/>
</dbReference>
<protein>
    <submittedName>
        <fullName evidence="9">ABC transporter permease</fullName>
    </submittedName>
</protein>
<evidence type="ECO:0000256" key="7">
    <source>
        <dbReference type="RuleBase" id="RU363032"/>
    </source>
</evidence>
<proteinExistence type="inferred from homology"/>
<dbReference type="Gene3D" id="1.10.3720.10">
    <property type="entry name" value="MetI-like"/>
    <property type="match status" value="1"/>
</dbReference>
<keyword evidence="6 7" id="KW-0472">Membrane</keyword>
<dbReference type="Pfam" id="PF12911">
    <property type="entry name" value="OppC_N"/>
    <property type="match status" value="1"/>
</dbReference>
<sequence>MSDTVVSNSDKQGAPPTHAVRNWLSRALDSDVFYSFRRSKLTMVAAAIALAFFLLAIFASVLAVQNPFDPAQLQLMNSRISPLWTADGQSPFLLGTDEQGRDVFSAILYGMRISLAVGVAGVIFAGALGIALGLVAGYFGGAIDGVIMRIADVQLTFPAILIALLVNGVAKSILGNRLDATSMLVVLVISIGLSFWVGYARTVRGSVMVEKNKDYVAAAQLIGLPAPKIMLRHVLPNAMGPVLVIATINLALAIITEATLSFLGVGLPDTMPSLGTLIRIGNNYLFAGEWWIVAFPGLALAALILSINLLGDWLRDALNPKLR</sequence>
<feature type="transmembrane region" description="Helical" evidence="7">
    <location>
        <begin position="290"/>
        <end position="314"/>
    </location>
</feature>
<keyword evidence="3" id="KW-1003">Cell membrane</keyword>
<evidence type="ECO:0000313" key="10">
    <source>
        <dbReference type="Proteomes" id="UP000324797"/>
    </source>
</evidence>